<dbReference type="PANTHER" id="PTHR31071">
    <property type="entry name" value="GB|AAF24581.1"/>
    <property type="match status" value="1"/>
</dbReference>
<organism evidence="3 4">
    <name type="scientific">Panicum virgatum</name>
    <name type="common">Blackwell switchgrass</name>
    <dbReference type="NCBI Taxonomy" id="38727"/>
    <lineage>
        <taxon>Eukaryota</taxon>
        <taxon>Viridiplantae</taxon>
        <taxon>Streptophyta</taxon>
        <taxon>Embryophyta</taxon>
        <taxon>Tracheophyta</taxon>
        <taxon>Spermatophyta</taxon>
        <taxon>Magnoliopsida</taxon>
        <taxon>Liliopsida</taxon>
        <taxon>Poales</taxon>
        <taxon>Poaceae</taxon>
        <taxon>PACMAD clade</taxon>
        <taxon>Panicoideae</taxon>
        <taxon>Panicodae</taxon>
        <taxon>Paniceae</taxon>
        <taxon>Panicinae</taxon>
        <taxon>Panicum</taxon>
        <taxon>Panicum sect. Hiantes</taxon>
    </lineage>
</organism>
<feature type="region of interest" description="Disordered" evidence="2">
    <location>
        <begin position="327"/>
        <end position="385"/>
    </location>
</feature>
<gene>
    <name evidence="3" type="ORF">PVAP13_2NG005800</name>
</gene>
<protein>
    <submittedName>
        <fullName evidence="3">Uncharacterized protein</fullName>
    </submittedName>
</protein>
<feature type="compositionally biased region" description="Basic and acidic residues" evidence="2">
    <location>
        <begin position="356"/>
        <end position="373"/>
    </location>
</feature>
<accession>A0A8T0V405</accession>
<evidence type="ECO:0000256" key="2">
    <source>
        <dbReference type="SAM" id="MobiDB-lite"/>
    </source>
</evidence>
<feature type="region of interest" description="Disordered" evidence="2">
    <location>
        <begin position="464"/>
        <end position="520"/>
    </location>
</feature>
<comment type="caution">
    <text evidence="3">The sequence shown here is derived from an EMBL/GenBank/DDBJ whole genome shotgun (WGS) entry which is preliminary data.</text>
</comment>
<feature type="region of interest" description="Disordered" evidence="2">
    <location>
        <begin position="423"/>
        <end position="449"/>
    </location>
</feature>
<reference evidence="3" key="1">
    <citation type="submission" date="2020-05" db="EMBL/GenBank/DDBJ databases">
        <title>WGS assembly of Panicum virgatum.</title>
        <authorList>
            <person name="Lovell J.T."/>
            <person name="Jenkins J."/>
            <person name="Shu S."/>
            <person name="Juenger T.E."/>
            <person name="Schmutz J."/>
        </authorList>
    </citation>
    <scope>NUCLEOTIDE SEQUENCE</scope>
    <source>
        <strain evidence="3">AP13</strain>
    </source>
</reference>
<dbReference type="EMBL" id="CM029040">
    <property type="protein sequence ID" value="KAG2631152.1"/>
    <property type="molecule type" value="Genomic_DNA"/>
</dbReference>
<dbReference type="AlphaFoldDB" id="A0A8T0V405"/>
<keyword evidence="4" id="KW-1185">Reference proteome</keyword>
<dbReference type="OrthoDB" id="682528at2759"/>
<feature type="compositionally biased region" description="Basic and acidic residues" evidence="2">
    <location>
        <begin position="495"/>
        <end position="510"/>
    </location>
</feature>
<dbReference type="Proteomes" id="UP000823388">
    <property type="component" value="Chromosome 2N"/>
</dbReference>
<keyword evidence="1" id="KW-0175">Coiled coil</keyword>
<feature type="coiled-coil region" evidence="1">
    <location>
        <begin position="130"/>
        <end position="270"/>
    </location>
</feature>
<evidence type="ECO:0000313" key="4">
    <source>
        <dbReference type="Proteomes" id="UP000823388"/>
    </source>
</evidence>
<dbReference type="InterPro" id="IPR043424">
    <property type="entry name" value="BLT-like"/>
</dbReference>
<proteinExistence type="predicted"/>
<name>A0A8T0V405_PANVG</name>
<evidence type="ECO:0000256" key="1">
    <source>
        <dbReference type="SAM" id="Coils"/>
    </source>
</evidence>
<evidence type="ECO:0000313" key="3">
    <source>
        <dbReference type="EMBL" id="KAG2631152.1"/>
    </source>
</evidence>
<dbReference type="PANTHER" id="PTHR31071:SF32">
    <property type="entry name" value="OS07G0102200 PROTEIN"/>
    <property type="match status" value="1"/>
</dbReference>
<sequence length="520" mass="57968">MTLSSSAIPRRRRRNASVPVPVPVSARALAAGLWRLRHAQRMKAAGEQNQAPPSKLGEGRRCPANKRQHLAAGIATGSHCCQCRCSRKRNHHHHGGILDKIDACVEPYGSCSSSTMEKAAKWAWAPSPLMLLMEAELEKARGRISELEEERRAMAKRLERFLRDLAEEKASWKARVRDKARRAVAALEEERAHRRQLEQANAKLMRELAEARSSAKQQAQSYEMERKARELMEEACSELTREVEEDQAEVELLRRECLRMREEMEEERRMLQMAEVWREERVQMKLSDAKLALEAKYAQLSHLQAEMEEAFLLRPTTRFISDAAAAASADAADFRPRPRGRASSQHDDDEVDADSVFEHFRRKERESQNRADDSPASAMMQSSESPATDLFLAKVDAANGGSSSADMDYDGGRDSCSWLGTSDRSASVAGNGNSGGLASGAGRRSSVGKNTALIRRLWRSAIADSRKKTAGSSPSSDSVTPPPAMAVQQSKSKQSLREKLMEARMDDHKPVQAARHKTNI</sequence>